<sequence>MDRPLSLDTPALSDGHTYTYDVPAFDPTVHCLINLDDIRRHNDDSDIDDSGSTSSSTASTTLNEYQQKRQTPVHCLRPVDDRDAGRCVFGLGGVGETKRASIISRKLGHNSIHISRLAVVRHFCFGYHFDIRNLITLNTLVRTHWYERRVYILATDDRFVRDADVPQPLGTHPHPLWLKHDGRTQSDPTFILQFNTHFDASSALWVSHRHQERAAFAGTAVTSGEYTNTPCTEALHYAYAGSMLLRYLRDEEKQILCRGRPAEVVEDERQGQRQRPRTQRQTALELQLGIANRMGQLAQEVPKREADDASEPAQELQ</sequence>
<feature type="region of interest" description="Disordered" evidence="1">
    <location>
        <begin position="43"/>
        <end position="69"/>
    </location>
</feature>
<name>A0A165BMZ1_EXIGL</name>
<evidence type="ECO:0000313" key="2">
    <source>
        <dbReference type="EMBL" id="KZV80931.1"/>
    </source>
</evidence>
<accession>A0A165BMZ1</accession>
<dbReference type="Proteomes" id="UP000077266">
    <property type="component" value="Unassembled WGS sequence"/>
</dbReference>
<organism evidence="2 3">
    <name type="scientific">Exidia glandulosa HHB12029</name>
    <dbReference type="NCBI Taxonomy" id="1314781"/>
    <lineage>
        <taxon>Eukaryota</taxon>
        <taxon>Fungi</taxon>
        <taxon>Dikarya</taxon>
        <taxon>Basidiomycota</taxon>
        <taxon>Agaricomycotina</taxon>
        <taxon>Agaricomycetes</taxon>
        <taxon>Auriculariales</taxon>
        <taxon>Exidiaceae</taxon>
        <taxon>Exidia</taxon>
    </lineage>
</organism>
<evidence type="ECO:0000313" key="3">
    <source>
        <dbReference type="Proteomes" id="UP000077266"/>
    </source>
</evidence>
<evidence type="ECO:0000256" key="1">
    <source>
        <dbReference type="SAM" id="MobiDB-lite"/>
    </source>
</evidence>
<proteinExistence type="predicted"/>
<dbReference type="InParanoid" id="A0A165BMZ1"/>
<reference evidence="2 3" key="1">
    <citation type="journal article" date="2016" name="Mol. Biol. Evol.">
        <title>Comparative Genomics of Early-Diverging Mushroom-Forming Fungi Provides Insights into the Origins of Lignocellulose Decay Capabilities.</title>
        <authorList>
            <person name="Nagy L.G."/>
            <person name="Riley R."/>
            <person name="Tritt A."/>
            <person name="Adam C."/>
            <person name="Daum C."/>
            <person name="Floudas D."/>
            <person name="Sun H."/>
            <person name="Yadav J.S."/>
            <person name="Pangilinan J."/>
            <person name="Larsson K.H."/>
            <person name="Matsuura K."/>
            <person name="Barry K."/>
            <person name="Labutti K."/>
            <person name="Kuo R."/>
            <person name="Ohm R.A."/>
            <person name="Bhattacharya S.S."/>
            <person name="Shirouzu T."/>
            <person name="Yoshinaga Y."/>
            <person name="Martin F.M."/>
            <person name="Grigoriev I.V."/>
            <person name="Hibbett D.S."/>
        </authorList>
    </citation>
    <scope>NUCLEOTIDE SEQUENCE [LARGE SCALE GENOMIC DNA]</scope>
    <source>
        <strain evidence="2 3">HHB12029</strain>
    </source>
</reference>
<feature type="compositionally biased region" description="Low complexity" evidence="1">
    <location>
        <begin position="50"/>
        <end position="61"/>
    </location>
</feature>
<feature type="region of interest" description="Disordered" evidence="1">
    <location>
        <begin position="295"/>
        <end position="317"/>
    </location>
</feature>
<keyword evidence="3" id="KW-1185">Reference proteome</keyword>
<protein>
    <submittedName>
        <fullName evidence="2">Uncharacterized protein</fullName>
    </submittedName>
</protein>
<gene>
    <name evidence="2" type="ORF">EXIGLDRAFT_755930</name>
</gene>
<dbReference type="AlphaFoldDB" id="A0A165BMZ1"/>
<dbReference type="EMBL" id="KV426434">
    <property type="protein sequence ID" value="KZV80931.1"/>
    <property type="molecule type" value="Genomic_DNA"/>
</dbReference>